<dbReference type="SUPFAM" id="SSF49785">
    <property type="entry name" value="Galactose-binding domain-like"/>
    <property type="match status" value="1"/>
</dbReference>
<dbReference type="PANTHER" id="PTHR11452">
    <property type="entry name" value="ALPHA-GALACTOSIDASE/ALPHA-N-ACETYLGALACTOSAMINIDASE"/>
    <property type="match status" value="1"/>
</dbReference>
<evidence type="ECO:0000313" key="9">
    <source>
        <dbReference type="Proteomes" id="UP001595190"/>
    </source>
</evidence>
<comment type="similarity">
    <text evidence="1 5">Belongs to the glycosyl hydrolase 27 family.</text>
</comment>
<dbReference type="InterPro" id="IPR017853">
    <property type="entry name" value="GH"/>
</dbReference>
<dbReference type="Pfam" id="PF16499">
    <property type="entry name" value="Melibiase_2"/>
    <property type="match status" value="1"/>
</dbReference>
<dbReference type="Proteomes" id="UP001595190">
    <property type="component" value="Unassembled WGS sequence"/>
</dbReference>
<dbReference type="InterPro" id="IPR000111">
    <property type="entry name" value="Glyco_hydro_27/36_CS"/>
</dbReference>
<protein>
    <recommendedName>
        <fullName evidence="5">Alpha-galactosidase</fullName>
        <ecNumber evidence="5">3.2.1.22</ecNumber>
    </recommendedName>
    <alternativeName>
        <fullName evidence="5">Melibiase</fullName>
    </alternativeName>
</protein>
<name>A0ABV6ZS63_9HYPH</name>
<evidence type="ECO:0000256" key="4">
    <source>
        <dbReference type="ARBA" id="ARBA00023295"/>
    </source>
</evidence>
<evidence type="ECO:0000256" key="1">
    <source>
        <dbReference type="ARBA" id="ARBA00009743"/>
    </source>
</evidence>
<dbReference type="Pfam" id="PF08305">
    <property type="entry name" value="NPCBM"/>
    <property type="match status" value="1"/>
</dbReference>
<keyword evidence="5" id="KW-1015">Disulfide bond</keyword>
<organism evidence="8 9">
    <name type="scientific">Labrys neptuniae</name>
    <dbReference type="NCBI Taxonomy" id="376174"/>
    <lineage>
        <taxon>Bacteria</taxon>
        <taxon>Pseudomonadati</taxon>
        <taxon>Pseudomonadota</taxon>
        <taxon>Alphaproteobacteria</taxon>
        <taxon>Hyphomicrobiales</taxon>
        <taxon>Xanthobacteraceae</taxon>
        <taxon>Labrys</taxon>
    </lineage>
</organism>
<feature type="compositionally biased region" description="Polar residues" evidence="6">
    <location>
        <begin position="25"/>
        <end position="75"/>
    </location>
</feature>
<dbReference type="InterPro" id="IPR013222">
    <property type="entry name" value="Glyco_hyd_98_carb-bd"/>
</dbReference>
<keyword evidence="2" id="KW-0732">Signal</keyword>
<evidence type="ECO:0000256" key="5">
    <source>
        <dbReference type="RuleBase" id="RU361168"/>
    </source>
</evidence>
<reference evidence="8 9" key="1">
    <citation type="submission" date="2024-09" db="EMBL/GenBank/DDBJ databases">
        <title>Description of Labrys sedimenti sp. nov., isolated from a diclofenac-degrading enrichment culture, and genome-based reclassification of Labrys portucalensis as a later heterotypic synonym of Labrys neptuniae.</title>
        <authorList>
            <person name="Tancsics A."/>
            <person name="Csepanyi A."/>
        </authorList>
    </citation>
    <scope>NUCLEOTIDE SEQUENCE [LARGE SCALE GENOMIC DNA]</scope>
    <source>
        <strain evidence="8 9">LMG 23412</strain>
    </source>
</reference>
<dbReference type="Gene3D" id="3.20.20.70">
    <property type="entry name" value="Aldolase class I"/>
    <property type="match status" value="1"/>
</dbReference>
<dbReference type="SMART" id="SM00776">
    <property type="entry name" value="NPCBM"/>
    <property type="match status" value="1"/>
</dbReference>
<dbReference type="Gene3D" id="2.60.120.1060">
    <property type="entry name" value="NPCBM/NEW2 domain"/>
    <property type="match status" value="1"/>
</dbReference>
<comment type="caution">
    <text evidence="8">The sequence shown here is derived from an EMBL/GenBank/DDBJ whole genome shotgun (WGS) entry which is preliminary data.</text>
</comment>
<dbReference type="Pfam" id="PF17801">
    <property type="entry name" value="Melibiase_C"/>
    <property type="match status" value="1"/>
</dbReference>
<dbReference type="InterPro" id="IPR041233">
    <property type="entry name" value="Melibiase_C"/>
</dbReference>
<dbReference type="PROSITE" id="PS00512">
    <property type="entry name" value="ALPHA_GALACTOSIDASE"/>
    <property type="match status" value="1"/>
</dbReference>
<dbReference type="PROSITE" id="PS51257">
    <property type="entry name" value="PROKAR_LIPOPROTEIN"/>
    <property type="match status" value="1"/>
</dbReference>
<dbReference type="InterPro" id="IPR013785">
    <property type="entry name" value="Aldolase_TIM"/>
</dbReference>
<dbReference type="EC" id="3.2.1.22" evidence="5"/>
<dbReference type="InterPro" id="IPR002241">
    <property type="entry name" value="Glyco_hydro_27"/>
</dbReference>
<dbReference type="SUPFAM" id="SSF51445">
    <property type="entry name" value="(Trans)glycosidases"/>
    <property type="match status" value="1"/>
</dbReference>
<feature type="domain" description="Glycosyl hydrolase family 98 putative carbohydrate-binding module" evidence="7">
    <location>
        <begin position="510"/>
        <end position="658"/>
    </location>
</feature>
<gene>
    <name evidence="8" type="ORF">ACETRX_36030</name>
</gene>
<dbReference type="RefSeq" id="WP_394315604.1">
    <property type="nucleotide sequence ID" value="NZ_JBHGPK010000062.1"/>
</dbReference>
<evidence type="ECO:0000256" key="2">
    <source>
        <dbReference type="ARBA" id="ARBA00022729"/>
    </source>
</evidence>
<dbReference type="EMBL" id="JBHGPK010000062">
    <property type="protein sequence ID" value="MFC2255025.1"/>
    <property type="molecule type" value="Genomic_DNA"/>
</dbReference>
<comment type="catalytic activity">
    <reaction evidence="5">
        <text>Hydrolysis of terminal, non-reducing alpha-D-galactose residues in alpha-D-galactosides, including galactose oligosaccharides, galactomannans and galactolipids.</text>
        <dbReference type="EC" id="3.2.1.22"/>
    </reaction>
</comment>
<accession>A0ABV6ZS63</accession>
<dbReference type="InterPro" id="IPR013780">
    <property type="entry name" value="Glyco_hydro_b"/>
</dbReference>
<dbReference type="CDD" id="cd14792">
    <property type="entry name" value="GH27"/>
    <property type="match status" value="1"/>
</dbReference>
<keyword evidence="3 5" id="KW-0378">Hydrolase</keyword>
<evidence type="ECO:0000313" key="8">
    <source>
        <dbReference type="EMBL" id="MFC2255025.1"/>
    </source>
</evidence>
<dbReference type="PRINTS" id="PR00740">
    <property type="entry name" value="GLHYDRLASE27"/>
</dbReference>
<feature type="region of interest" description="Disordered" evidence="6">
    <location>
        <begin position="25"/>
        <end position="92"/>
    </location>
</feature>
<evidence type="ECO:0000256" key="6">
    <source>
        <dbReference type="SAM" id="MobiDB-lite"/>
    </source>
</evidence>
<dbReference type="InterPro" id="IPR038637">
    <property type="entry name" value="NPCBM_sf"/>
</dbReference>
<dbReference type="SUPFAM" id="SSF51011">
    <property type="entry name" value="Glycosyl hydrolase domain"/>
    <property type="match status" value="1"/>
</dbReference>
<proteinExistence type="inferred from homology"/>
<evidence type="ECO:0000256" key="3">
    <source>
        <dbReference type="ARBA" id="ARBA00022801"/>
    </source>
</evidence>
<sequence length="659" mass="71348">MAMIGRHLKLISVAVLSVVLSGCNSQDKGSQSASSNAPSTFGSPQVNSWPSQTSNVGSTPRTTSDSQVSTSNPGQGATKPPAPDPFPPVYMYTDAEGAPRIQAPRNAPMGYNAWNTFRCNVGKDLITGAADELVRQGLDKVGFEYVNLDDCWMGGRDRKGVLYSNQGPEQRPGITNPIQKFPDETDSAGNKIPGIKAVGNYIRSKGLKFGIYNSPINTCAAYWDNYPLGNGVGSSGKEDTDIATFISWGVSYLKYDRCNAGETGSGWNKSPSSAVIYPYFLAMRDAIGRSNSNMFYSTNLDFNGNGLAHWNGSNPPLFANTSRVAADISDFNSVIAQINAADQLKGFAVPGYWNDMDMMQVGNLPGDNLNRINMGMWAIMNSPMLIGSDIRNMDQKNPTALEILRNEEVIAFNKDPLNTQAVVVKVSGNTQVWAKPLFARGERAVALLNKSTSPTSMTVRWSDLHLAAGEGKVRDVWSRTDKGAYTDSYSVTVPGRDVVMLKITGAEIPLTGTKVLTATDILYKANSYNDVRTDISGDGKKLALNGVAYDQGFGTDAPSQMQFRLDGACSKFTAKVGIDDQIVRQQPASNGFGQVVFQVWGDGRILAETDVMNRQQSADLQADVTGVTVLRLIARLGNNRDNAQYYAYADWITPTVTCQ</sequence>
<dbReference type="Gene3D" id="2.60.40.1180">
    <property type="entry name" value="Golgi alpha-mannosidase II"/>
    <property type="match status" value="1"/>
</dbReference>
<dbReference type="PANTHER" id="PTHR11452:SF75">
    <property type="entry name" value="ALPHA-GALACTOSIDASE MEL1"/>
    <property type="match status" value="1"/>
</dbReference>
<dbReference type="InterPro" id="IPR008979">
    <property type="entry name" value="Galactose-bd-like_sf"/>
</dbReference>
<keyword evidence="4 5" id="KW-0326">Glycosidase</keyword>
<evidence type="ECO:0000259" key="7">
    <source>
        <dbReference type="SMART" id="SM00776"/>
    </source>
</evidence>